<keyword evidence="4 11" id="KW-0808">Transferase</keyword>
<dbReference type="AlphaFoldDB" id="A0A0J8GUY0"/>
<name>A0A0J8GUY0_9ALTE</name>
<comment type="catalytic activity">
    <reaction evidence="11">
        <text>L-seryl-[protein] + ATP = O-phospho-L-seryl-[protein] + ADP + H(+)</text>
        <dbReference type="Rhea" id="RHEA:17989"/>
        <dbReference type="Rhea" id="RHEA-COMP:9863"/>
        <dbReference type="Rhea" id="RHEA-COMP:11604"/>
        <dbReference type="ChEBI" id="CHEBI:15378"/>
        <dbReference type="ChEBI" id="CHEBI:29999"/>
        <dbReference type="ChEBI" id="CHEBI:30616"/>
        <dbReference type="ChEBI" id="CHEBI:83421"/>
        <dbReference type="ChEBI" id="CHEBI:456216"/>
        <dbReference type="EC" id="2.7.11.1"/>
    </reaction>
</comment>
<dbReference type="EMBL" id="LAZL01000023">
    <property type="protein sequence ID" value="KMT64498.1"/>
    <property type="molecule type" value="Genomic_DNA"/>
</dbReference>
<evidence type="ECO:0000256" key="8">
    <source>
        <dbReference type="ARBA" id="ARBA00022840"/>
    </source>
</evidence>
<evidence type="ECO:0000256" key="4">
    <source>
        <dbReference type="ARBA" id="ARBA00022679"/>
    </source>
</evidence>
<dbReference type="HAMAP" id="MF_01497">
    <property type="entry name" value="SrkA_kinase"/>
    <property type="match status" value="1"/>
</dbReference>
<comment type="function">
    <text evidence="11">A protein kinase that phosphorylates Ser and Thr residues. Probably acts to suppress the effects of stress linked to accumulation of reactive oxygen species. Probably involved in the extracytoplasmic stress response.</text>
</comment>
<gene>
    <name evidence="11" type="primary">srkA</name>
    <name evidence="13" type="ORF">XM47_13625</name>
</gene>
<dbReference type="GO" id="GO:0005737">
    <property type="term" value="C:cytoplasm"/>
    <property type="evidence" value="ECO:0007669"/>
    <property type="project" value="UniProtKB-SubCell"/>
</dbReference>
<comment type="subunit">
    <text evidence="11">Monomer.</text>
</comment>
<evidence type="ECO:0000313" key="14">
    <source>
        <dbReference type="Proteomes" id="UP000037600"/>
    </source>
</evidence>
<dbReference type="GO" id="GO:0004674">
    <property type="term" value="F:protein serine/threonine kinase activity"/>
    <property type="evidence" value="ECO:0007669"/>
    <property type="project" value="UniProtKB-UniRule"/>
</dbReference>
<evidence type="ECO:0000256" key="7">
    <source>
        <dbReference type="ARBA" id="ARBA00022777"/>
    </source>
</evidence>
<dbReference type="Proteomes" id="UP000037600">
    <property type="component" value="Unassembled WGS sequence"/>
</dbReference>
<evidence type="ECO:0000256" key="1">
    <source>
        <dbReference type="ARBA" id="ARBA00022490"/>
    </source>
</evidence>
<dbReference type="GO" id="GO:0000287">
    <property type="term" value="F:magnesium ion binding"/>
    <property type="evidence" value="ECO:0007669"/>
    <property type="project" value="UniProtKB-UniRule"/>
</dbReference>
<keyword evidence="8 11" id="KW-0067">ATP-binding</keyword>
<evidence type="ECO:0000256" key="11">
    <source>
        <dbReference type="HAMAP-Rule" id="MF_01497"/>
    </source>
</evidence>
<organism evidence="13 14">
    <name type="scientific">Catenovulum maritimum</name>
    <dbReference type="NCBI Taxonomy" id="1513271"/>
    <lineage>
        <taxon>Bacteria</taxon>
        <taxon>Pseudomonadati</taxon>
        <taxon>Pseudomonadota</taxon>
        <taxon>Gammaproteobacteria</taxon>
        <taxon>Alteromonadales</taxon>
        <taxon>Alteromonadaceae</taxon>
        <taxon>Catenovulum</taxon>
    </lineage>
</organism>
<evidence type="ECO:0000259" key="12">
    <source>
        <dbReference type="Pfam" id="PF01636"/>
    </source>
</evidence>
<dbReference type="InterPro" id="IPR032882">
    <property type="entry name" value="SrkA/RdoA"/>
</dbReference>
<dbReference type="OrthoDB" id="5392197at2"/>
<keyword evidence="9 11" id="KW-0460">Magnesium</keyword>
<evidence type="ECO:0000256" key="9">
    <source>
        <dbReference type="ARBA" id="ARBA00022842"/>
    </source>
</evidence>
<dbReference type="PANTHER" id="PTHR39573:SF1">
    <property type="entry name" value="STRESS RESPONSE KINASE A"/>
    <property type="match status" value="1"/>
</dbReference>
<reference evidence="13 14" key="1">
    <citation type="submission" date="2015-04" db="EMBL/GenBank/DDBJ databases">
        <title>Draft Genome Sequence of the Novel Agar-Digesting Marine Bacterium Q1.</title>
        <authorList>
            <person name="Li Y."/>
            <person name="Li D."/>
            <person name="Chen G."/>
            <person name="Du Z."/>
        </authorList>
    </citation>
    <scope>NUCLEOTIDE SEQUENCE [LARGE SCALE GENOMIC DNA]</scope>
    <source>
        <strain evidence="13 14">Q1</strain>
    </source>
</reference>
<proteinExistence type="inferred from homology"/>
<dbReference type="PATRIC" id="fig|1513271.3.peg.2796"/>
<comment type="cofactor">
    <cofactor evidence="11">
        <name>Mg(2+)</name>
        <dbReference type="ChEBI" id="CHEBI:18420"/>
    </cofactor>
</comment>
<dbReference type="Gene3D" id="1.10.510.10">
    <property type="entry name" value="Transferase(Phosphotransferase) domain 1"/>
    <property type="match status" value="1"/>
</dbReference>
<keyword evidence="10 11" id="KW-0346">Stress response</keyword>
<keyword evidence="14" id="KW-1185">Reference proteome</keyword>
<feature type="active site" description="Proton acceptor" evidence="11">
    <location>
        <position position="205"/>
    </location>
</feature>
<feature type="domain" description="Aminoglycoside phosphotransferase" evidence="12">
    <location>
        <begin position="36"/>
        <end position="268"/>
    </location>
</feature>
<evidence type="ECO:0000256" key="2">
    <source>
        <dbReference type="ARBA" id="ARBA00022527"/>
    </source>
</evidence>
<keyword evidence="2 11" id="KW-0723">Serine/threonine-protein kinase</keyword>
<dbReference type="Gene3D" id="3.30.200.70">
    <property type="match status" value="1"/>
</dbReference>
<evidence type="ECO:0000256" key="6">
    <source>
        <dbReference type="ARBA" id="ARBA00022741"/>
    </source>
</evidence>
<comment type="catalytic activity">
    <reaction evidence="11">
        <text>L-threonyl-[protein] + ATP = O-phospho-L-threonyl-[protein] + ADP + H(+)</text>
        <dbReference type="Rhea" id="RHEA:46608"/>
        <dbReference type="Rhea" id="RHEA-COMP:11060"/>
        <dbReference type="Rhea" id="RHEA-COMP:11605"/>
        <dbReference type="ChEBI" id="CHEBI:15378"/>
        <dbReference type="ChEBI" id="CHEBI:30013"/>
        <dbReference type="ChEBI" id="CHEBI:30616"/>
        <dbReference type="ChEBI" id="CHEBI:61977"/>
        <dbReference type="ChEBI" id="CHEBI:456216"/>
        <dbReference type="EC" id="2.7.11.1"/>
    </reaction>
</comment>
<comment type="similarity">
    <text evidence="11">Belongs to the SrkA/RdoA protein kinase family.</text>
</comment>
<feature type="binding site" evidence="11">
    <location>
        <position position="221"/>
    </location>
    <ligand>
        <name>Mg(2+)</name>
        <dbReference type="ChEBI" id="CHEBI:18420"/>
    </ligand>
</feature>
<dbReference type="Gene3D" id="1.20.1270.170">
    <property type="match status" value="1"/>
</dbReference>
<evidence type="ECO:0000256" key="5">
    <source>
        <dbReference type="ARBA" id="ARBA00022723"/>
    </source>
</evidence>
<dbReference type="GO" id="GO:0106310">
    <property type="term" value="F:protein serine kinase activity"/>
    <property type="evidence" value="ECO:0007669"/>
    <property type="project" value="RHEA"/>
</dbReference>
<dbReference type="EC" id="2.7.11.1" evidence="11"/>
<evidence type="ECO:0000256" key="3">
    <source>
        <dbReference type="ARBA" id="ARBA00022553"/>
    </source>
</evidence>
<feature type="active site" evidence="11">
    <location>
        <position position="221"/>
    </location>
</feature>
<keyword evidence="5 11" id="KW-0479">Metal-binding</keyword>
<comment type="subcellular location">
    <subcellularLocation>
        <location evidence="11">Cytoplasm</location>
    </subcellularLocation>
</comment>
<dbReference type="Pfam" id="PF01636">
    <property type="entry name" value="APH"/>
    <property type="match status" value="1"/>
</dbReference>
<evidence type="ECO:0000256" key="10">
    <source>
        <dbReference type="ARBA" id="ARBA00023016"/>
    </source>
</evidence>
<dbReference type="InterPro" id="IPR011009">
    <property type="entry name" value="Kinase-like_dom_sf"/>
</dbReference>
<keyword evidence="1 11" id="KW-0963">Cytoplasm</keyword>
<dbReference type="GO" id="GO:0005524">
    <property type="term" value="F:ATP binding"/>
    <property type="evidence" value="ECO:0007669"/>
    <property type="project" value="UniProtKB-UniRule"/>
</dbReference>
<dbReference type="STRING" id="1513271.XM47_13625"/>
<feature type="site" description="ATP" evidence="11">
    <location>
        <position position="39"/>
    </location>
</feature>
<comment type="caution">
    <text evidence="13">The sequence shown here is derived from an EMBL/GenBank/DDBJ whole genome shotgun (WGS) entry which is preliminary data.</text>
</comment>
<dbReference type="InterPro" id="IPR002575">
    <property type="entry name" value="Aminoglycoside_PTrfase"/>
</dbReference>
<accession>A0A0J8GUY0</accession>
<dbReference type="SUPFAM" id="SSF56112">
    <property type="entry name" value="Protein kinase-like (PK-like)"/>
    <property type="match status" value="1"/>
</dbReference>
<protein>
    <recommendedName>
        <fullName evidence="11">Stress response kinase A</fullName>
        <ecNumber evidence="11">2.7.11.1</ecNumber>
    </recommendedName>
    <alternativeName>
        <fullName evidence="11">Serine/threonine-protein kinase SrkA</fullName>
    </alternativeName>
</protein>
<dbReference type="RefSeq" id="WP_048693572.1">
    <property type="nucleotide sequence ID" value="NZ_KQ130496.1"/>
</dbReference>
<evidence type="ECO:0000313" key="13">
    <source>
        <dbReference type="EMBL" id="KMT64498.1"/>
    </source>
</evidence>
<keyword evidence="6 11" id="KW-0547">Nucleotide-binding</keyword>
<keyword evidence="3 11" id="KW-0597">Phosphoprotein</keyword>
<feature type="binding site" evidence="11">
    <location>
        <position position="210"/>
    </location>
    <ligand>
        <name>Mg(2+)</name>
        <dbReference type="ChEBI" id="CHEBI:18420"/>
    </ligand>
</feature>
<dbReference type="PANTHER" id="PTHR39573">
    <property type="entry name" value="STRESS RESPONSE KINASE A"/>
    <property type="match status" value="1"/>
</dbReference>
<sequence>MTADKALDFSFSTLTPDLILDLIESVGIFPSSGLIPLNSYENRVYQFVADDTKRYVVKFYRPQRWTKAQILEEHEFAKQLMDDEIPVVAPLILNGTSLHEASGYLFTIYPSVGGRCFENDNLDHLEWMGRFIGRIHLIGQKQSFQHRPSMQLADYLDGASEQLLASELLPMSLETPFITILEQLCAATKTFYQTDGIKQFRLHGDCHAGNILWRDGPNFVDLDDARNGPAIQDIWMMLSGDREQQLMQLDTMIDGYEEFCSFNPAELKLIEPLRAMRMVHYMGWIAKRWCDPAFPRSFSWFAEGKYWEQQILAFKEQLSQLHEEPLRLMSGL</sequence>
<dbReference type="NCBIfam" id="NF008738">
    <property type="entry name" value="PRK11768.1"/>
    <property type="match status" value="1"/>
</dbReference>
<keyword evidence="7 11" id="KW-0418">Kinase</keyword>